<proteinExistence type="inferred from homology"/>
<keyword evidence="5" id="KW-0964">Secreted</keyword>
<comment type="function">
    <text evidence="1 5">Hydrolyzes acetyl esters in homogalacturonan regions of pectin. In type I primary cell wall, galacturonic acid residues of pectin can be acetylated at the O-2 and O-3 positions. Decreasing the degree of acetylation of pectin gels in vitro alters their physical properties.</text>
</comment>
<dbReference type="PANTHER" id="PTHR21562">
    <property type="entry name" value="NOTUM-RELATED"/>
    <property type="match status" value="1"/>
</dbReference>
<sequence length="423" mass="44458">MTHQSAFLLIFCFVHLGTATSTQHPDCRARGGGFNDTSMALSLRPLSAYADALCQDGSPAALYVRQCCNGPDPGDWCNHTQVIPTWLVVFGDGNNDGWCWDAASCAARAREFPALTTSSGLPHFFSRDGDNKGEAIGAFSKSGEGNPNFYPSYAAYVPYCSSDLFVGNSTSREAPHFRGQAIALAALTALSRDMHASAASAPGKELNVVIVGGAGIMTQLSQLRAVLPSAAKVTAVCDGCVLFDDESADRALSANPTQQDRNRTGNPCNGGDAYSCLPRQTLPQAVKLWSALDAFGLCLDGWRCLLDAPARLVAAHNSTPLLAQQPLYDGHAISSHTEKTPSAVRARITKALSSAHVIVGSACSTPSAAFTRSAFNYVTFGGGLPPLSFSTAVNALVRGGKVQLLDTCEGINCNPSCTPAMIE</sequence>
<reference evidence="6 7" key="1">
    <citation type="journal article" date="2015" name="Genome Biol. Evol.">
        <title>Comparative Genomics of a Bacterivorous Green Alga Reveals Evolutionary Causalities and Consequences of Phago-Mixotrophic Mode of Nutrition.</title>
        <authorList>
            <person name="Burns J.A."/>
            <person name="Paasch A."/>
            <person name="Narechania A."/>
            <person name="Kim E."/>
        </authorList>
    </citation>
    <scope>NUCLEOTIDE SEQUENCE [LARGE SCALE GENOMIC DNA]</scope>
    <source>
        <strain evidence="6 7">PLY_AMNH</strain>
    </source>
</reference>
<keyword evidence="5" id="KW-0378">Hydrolase</keyword>
<dbReference type="EMBL" id="LGRX02006456">
    <property type="protein sequence ID" value="KAK3276631.1"/>
    <property type="molecule type" value="Genomic_DNA"/>
</dbReference>
<dbReference type="AlphaFoldDB" id="A0AAE0L918"/>
<dbReference type="Proteomes" id="UP001190700">
    <property type="component" value="Unassembled WGS sequence"/>
</dbReference>
<evidence type="ECO:0000256" key="3">
    <source>
        <dbReference type="ARBA" id="ARBA00005784"/>
    </source>
</evidence>
<protein>
    <recommendedName>
        <fullName evidence="5">Pectin acetylesterase</fullName>
        <ecNumber evidence="5">3.1.1.-</ecNumber>
    </recommendedName>
</protein>
<keyword evidence="7" id="KW-1185">Reference proteome</keyword>
<organism evidence="6 7">
    <name type="scientific">Cymbomonas tetramitiformis</name>
    <dbReference type="NCBI Taxonomy" id="36881"/>
    <lineage>
        <taxon>Eukaryota</taxon>
        <taxon>Viridiplantae</taxon>
        <taxon>Chlorophyta</taxon>
        <taxon>Pyramimonadophyceae</taxon>
        <taxon>Pyramimonadales</taxon>
        <taxon>Pyramimonadaceae</taxon>
        <taxon>Cymbomonas</taxon>
    </lineage>
</organism>
<comment type="caution">
    <text evidence="6">The sequence shown here is derived from an EMBL/GenBank/DDBJ whole genome shotgun (WGS) entry which is preliminary data.</text>
</comment>
<gene>
    <name evidence="6" type="ORF">CYMTET_15311</name>
</gene>
<evidence type="ECO:0000313" key="6">
    <source>
        <dbReference type="EMBL" id="KAK3276631.1"/>
    </source>
</evidence>
<dbReference type="GO" id="GO:0071555">
    <property type="term" value="P:cell wall organization"/>
    <property type="evidence" value="ECO:0007669"/>
    <property type="project" value="UniProtKB-KW"/>
</dbReference>
<dbReference type="GO" id="GO:0016787">
    <property type="term" value="F:hydrolase activity"/>
    <property type="evidence" value="ECO:0007669"/>
    <property type="project" value="UniProtKB-KW"/>
</dbReference>
<dbReference type="InterPro" id="IPR004963">
    <property type="entry name" value="PAE/NOTUM"/>
</dbReference>
<comment type="subcellular location">
    <subcellularLocation>
        <location evidence="2 5">Secreted</location>
        <location evidence="2 5">Cell wall</location>
    </subcellularLocation>
</comment>
<evidence type="ECO:0000313" key="7">
    <source>
        <dbReference type="Proteomes" id="UP001190700"/>
    </source>
</evidence>
<keyword evidence="4 5" id="KW-0134">Cell wall</keyword>
<keyword evidence="5" id="KW-0961">Cell wall biogenesis/degradation</keyword>
<feature type="chain" id="PRO_5041767037" description="Pectin acetylesterase" evidence="5">
    <location>
        <begin position="20"/>
        <end position="423"/>
    </location>
</feature>
<evidence type="ECO:0000256" key="5">
    <source>
        <dbReference type="RuleBase" id="RU363114"/>
    </source>
</evidence>
<dbReference type="EC" id="3.1.1.-" evidence="5"/>
<keyword evidence="5" id="KW-0732">Signal</keyword>
<evidence type="ECO:0000256" key="1">
    <source>
        <dbReference type="ARBA" id="ARBA00003534"/>
    </source>
</evidence>
<evidence type="ECO:0000256" key="4">
    <source>
        <dbReference type="ARBA" id="ARBA00022512"/>
    </source>
</evidence>
<name>A0AAE0L918_9CHLO</name>
<feature type="signal peptide" evidence="5">
    <location>
        <begin position="1"/>
        <end position="19"/>
    </location>
</feature>
<comment type="similarity">
    <text evidence="3 5">Belongs to the pectinacetylesterase family.</text>
</comment>
<dbReference type="Pfam" id="PF03283">
    <property type="entry name" value="PAE"/>
    <property type="match status" value="1"/>
</dbReference>
<evidence type="ECO:0000256" key="2">
    <source>
        <dbReference type="ARBA" id="ARBA00004191"/>
    </source>
</evidence>
<accession>A0AAE0L918</accession>
<dbReference type="PANTHER" id="PTHR21562:SF83">
    <property type="entry name" value="PECTIN ACETYLESTERASE 4"/>
    <property type="match status" value="1"/>
</dbReference>